<keyword evidence="4" id="KW-1185">Reference proteome</keyword>
<dbReference type="GO" id="GO:0006508">
    <property type="term" value="P:proteolysis"/>
    <property type="evidence" value="ECO:0007669"/>
    <property type="project" value="UniProtKB-KW"/>
</dbReference>
<feature type="transmembrane region" description="Helical" evidence="1">
    <location>
        <begin position="12"/>
        <end position="35"/>
    </location>
</feature>
<dbReference type="InterPro" id="IPR003675">
    <property type="entry name" value="Rce1/LyrA-like_dom"/>
</dbReference>
<feature type="transmembrane region" description="Helical" evidence="1">
    <location>
        <begin position="232"/>
        <end position="254"/>
    </location>
</feature>
<reference evidence="3 4" key="1">
    <citation type="submission" date="2015-09" db="EMBL/GenBank/DDBJ databases">
        <title>Genome sequence of the marine flavobacterium Croceitalea dokdonensis DOKDO 023 that contains proton- and sodium-pumping rhodopsins.</title>
        <authorList>
            <person name="Kwon S.-K."/>
            <person name="Lee H.K."/>
            <person name="Kwak M.-J."/>
            <person name="Kim J.F."/>
        </authorList>
    </citation>
    <scope>NUCLEOTIDE SEQUENCE [LARGE SCALE GENOMIC DNA]</scope>
    <source>
        <strain evidence="3 4">DOKDO 023</strain>
    </source>
</reference>
<dbReference type="Pfam" id="PF02517">
    <property type="entry name" value="Rce1-like"/>
    <property type="match status" value="1"/>
</dbReference>
<feature type="transmembrane region" description="Helical" evidence="1">
    <location>
        <begin position="74"/>
        <end position="95"/>
    </location>
</feature>
<protein>
    <submittedName>
        <fullName evidence="3">CAAX amino terminal protease family protein</fullName>
    </submittedName>
</protein>
<feature type="transmembrane region" description="Helical" evidence="1">
    <location>
        <begin position="41"/>
        <end position="62"/>
    </location>
</feature>
<evidence type="ECO:0000313" key="3">
    <source>
        <dbReference type="EMBL" id="KPM33416.1"/>
    </source>
</evidence>
<dbReference type="GO" id="GO:0004175">
    <property type="term" value="F:endopeptidase activity"/>
    <property type="evidence" value="ECO:0007669"/>
    <property type="project" value="UniProtKB-ARBA"/>
</dbReference>
<keyword evidence="1" id="KW-0812">Transmembrane</keyword>
<feature type="domain" description="CAAX prenyl protease 2/Lysostaphin resistance protein A-like" evidence="2">
    <location>
        <begin position="118"/>
        <end position="201"/>
    </location>
</feature>
<proteinExistence type="predicted"/>
<dbReference type="GO" id="GO:0080120">
    <property type="term" value="P:CAAX-box protein maturation"/>
    <property type="evidence" value="ECO:0007669"/>
    <property type="project" value="UniProtKB-ARBA"/>
</dbReference>
<keyword evidence="1" id="KW-0472">Membrane</keyword>
<dbReference type="PANTHER" id="PTHR43592">
    <property type="entry name" value="CAAX AMINO TERMINAL PROTEASE"/>
    <property type="match status" value="1"/>
</dbReference>
<evidence type="ECO:0000256" key="1">
    <source>
        <dbReference type="SAM" id="Phobius"/>
    </source>
</evidence>
<dbReference type="STRING" id="1300341.I595_319"/>
<evidence type="ECO:0000313" key="4">
    <source>
        <dbReference type="Proteomes" id="UP000050280"/>
    </source>
</evidence>
<feature type="transmembrane region" description="Helical" evidence="1">
    <location>
        <begin position="148"/>
        <end position="164"/>
    </location>
</feature>
<gene>
    <name evidence="3" type="ORF">I595_319</name>
</gene>
<dbReference type="EMBL" id="LDJX01000001">
    <property type="protein sequence ID" value="KPM33416.1"/>
    <property type="molecule type" value="Genomic_DNA"/>
</dbReference>
<feature type="transmembrane region" description="Helical" evidence="1">
    <location>
        <begin position="170"/>
        <end position="186"/>
    </location>
</feature>
<keyword evidence="1" id="KW-1133">Transmembrane helix</keyword>
<feature type="transmembrane region" description="Helical" evidence="1">
    <location>
        <begin position="191"/>
        <end position="212"/>
    </location>
</feature>
<evidence type="ECO:0000259" key="2">
    <source>
        <dbReference type="Pfam" id="PF02517"/>
    </source>
</evidence>
<keyword evidence="3" id="KW-0645">Protease</keyword>
<dbReference type="AlphaFoldDB" id="A0A0P7AXA7"/>
<dbReference type="PANTHER" id="PTHR43592:SF15">
    <property type="entry name" value="CAAX AMINO TERMINAL PROTEASE FAMILY PROTEIN"/>
    <property type="match status" value="1"/>
</dbReference>
<feature type="transmembrane region" description="Helical" evidence="1">
    <location>
        <begin position="115"/>
        <end position="136"/>
    </location>
</feature>
<sequence>MKQNIFPNNIIQALFYTVLCFLVITVLILVLGQFFLNQNYVILFSELIGFPIVLFFSWYFLGYQVGDVFGETKLFPRLVIPIILLTISIYLLQAIPTYFLLAGPENYSIQILSFHYDWSVLISIFFTASIFEELVYRDFLFRRLLSTKSFWFSAILSSFLFSLSHLNFDNFINLFILGIFISFVFYKTKSLLLCFIIHIVYGLGPLFLKFYYDKQQIDKVLSISLIYGENSNVVFFVLLLIMILGVIFVHNSLYKTKNISHENR</sequence>
<comment type="caution">
    <text evidence="3">The sequence shown here is derived from an EMBL/GenBank/DDBJ whole genome shotgun (WGS) entry which is preliminary data.</text>
</comment>
<keyword evidence="3" id="KW-0378">Hydrolase</keyword>
<name>A0A0P7AXA7_9FLAO</name>
<accession>A0A0P7AXA7</accession>
<organism evidence="3 4">
    <name type="scientific">Croceitalea dokdonensis DOKDO 023</name>
    <dbReference type="NCBI Taxonomy" id="1300341"/>
    <lineage>
        <taxon>Bacteria</taxon>
        <taxon>Pseudomonadati</taxon>
        <taxon>Bacteroidota</taxon>
        <taxon>Flavobacteriia</taxon>
        <taxon>Flavobacteriales</taxon>
        <taxon>Flavobacteriaceae</taxon>
        <taxon>Croceitalea</taxon>
    </lineage>
</organism>
<dbReference type="Proteomes" id="UP000050280">
    <property type="component" value="Unassembled WGS sequence"/>
</dbReference>
<dbReference type="RefSeq" id="WP_054557614.1">
    <property type="nucleotide sequence ID" value="NZ_LDJX01000001.1"/>
</dbReference>